<evidence type="ECO:0000313" key="4">
    <source>
        <dbReference type="Proteomes" id="UP001281761"/>
    </source>
</evidence>
<organism evidence="3 4">
    <name type="scientific">Blattamonas nauphoetae</name>
    <dbReference type="NCBI Taxonomy" id="2049346"/>
    <lineage>
        <taxon>Eukaryota</taxon>
        <taxon>Metamonada</taxon>
        <taxon>Preaxostyla</taxon>
        <taxon>Oxymonadida</taxon>
        <taxon>Blattamonas</taxon>
    </lineage>
</organism>
<evidence type="ECO:0000256" key="1">
    <source>
        <dbReference type="SAM" id="MobiDB-lite"/>
    </source>
</evidence>
<feature type="transmembrane region" description="Helical" evidence="2">
    <location>
        <begin position="140"/>
        <end position="156"/>
    </location>
</feature>
<reference evidence="3 4" key="1">
    <citation type="journal article" date="2022" name="bioRxiv">
        <title>Genomics of Preaxostyla Flagellates Illuminates Evolutionary Transitions and the Path Towards Mitochondrial Loss.</title>
        <authorList>
            <person name="Novak L.V.F."/>
            <person name="Treitli S.C."/>
            <person name="Pyrih J."/>
            <person name="Halakuc P."/>
            <person name="Pipaliya S.V."/>
            <person name="Vacek V."/>
            <person name="Brzon O."/>
            <person name="Soukal P."/>
            <person name="Eme L."/>
            <person name="Dacks J.B."/>
            <person name="Karnkowska A."/>
            <person name="Elias M."/>
            <person name="Hampl V."/>
        </authorList>
    </citation>
    <scope>NUCLEOTIDE SEQUENCE [LARGE SCALE GENOMIC DNA]</scope>
    <source>
        <strain evidence="3">NAU3</strain>
        <tissue evidence="3">Gut</tissue>
    </source>
</reference>
<keyword evidence="4" id="KW-1185">Reference proteome</keyword>
<keyword evidence="2" id="KW-0812">Transmembrane</keyword>
<evidence type="ECO:0000313" key="3">
    <source>
        <dbReference type="EMBL" id="KAK2964762.1"/>
    </source>
</evidence>
<dbReference type="Proteomes" id="UP001281761">
    <property type="component" value="Unassembled WGS sequence"/>
</dbReference>
<name>A0ABQ9YLX8_9EUKA</name>
<comment type="caution">
    <text evidence="3">The sequence shown here is derived from an EMBL/GenBank/DDBJ whole genome shotgun (WGS) entry which is preliminary data.</text>
</comment>
<feature type="compositionally biased region" description="Basic residues" evidence="1">
    <location>
        <begin position="35"/>
        <end position="44"/>
    </location>
</feature>
<keyword evidence="2" id="KW-0472">Membrane</keyword>
<keyword evidence="2" id="KW-1133">Transmembrane helix</keyword>
<protein>
    <submittedName>
        <fullName evidence="3">Uncharacterized protein</fullName>
    </submittedName>
</protein>
<feature type="region of interest" description="Disordered" evidence="1">
    <location>
        <begin position="1"/>
        <end position="60"/>
    </location>
</feature>
<sequence>MSQEQGSINVHPPQTSNGRPIPSPQPSHSQQPSHQPKRRSHQSRRKEILEKNKTSVGQGGESIVKEFSPRFQQFRNIISNPSTPSSSPVSLVISPLAHVDSQILPVEPELTKLERIASWFFSDSTGRTHNHNRLISRTNFILLILIFVVYLLLFIVQRSKLHEDQIYGFSVESPKPY</sequence>
<evidence type="ECO:0000256" key="2">
    <source>
        <dbReference type="SAM" id="Phobius"/>
    </source>
</evidence>
<dbReference type="EMBL" id="JARBJD010000001">
    <property type="protein sequence ID" value="KAK2964762.1"/>
    <property type="molecule type" value="Genomic_DNA"/>
</dbReference>
<gene>
    <name evidence="3" type="ORF">BLNAU_62</name>
</gene>
<proteinExistence type="predicted"/>
<feature type="compositionally biased region" description="Polar residues" evidence="1">
    <location>
        <begin position="1"/>
        <end position="18"/>
    </location>
</feature>
<accession>A0ABQ9YLX8</accession>